<evidence type="ECO:0000313" key="2">
    <source>
        <dbReference type="Proteomes" id="UP000245802"/>
    </source>
</evidence>
<name>A0A2Z3GXJ6_9BACT</name>
<protein>
    <submittedName>
        <fullName evidence="1">Uncharacterized protein</fullName>
    </submittedName>
</protein>
<dbReference type="AlphaFoldDB" id="A0A2Z3GXJ6"/>
<gene>
    <name evidence="1" type="ORF">C1280_03845</name>
</gene>
<dbReference type="Proteomes" id="UP000245802">
    <property type="component" value="Chromosome"/>
</dbReference>
<reference evidence="1 2" key="1">
    <citation type="submission" date="2018-01" db="EMBL/GenBank/DDBJ databases">
        <title>G. obscuriglobus.</title>
        <authorList>
            <person name="Franke J."/>
            <person name="Blomberg W."/>
            <person name="Selmecki A."/>
        </authorList>
    </citation>
    <scope>NUCLEOTIDE SEQUENCE [LARGE SCALE GENOMIC DNA]</scope>
    <source>
        <strain evidence="1 2">DSM 5831</strain>
    </source>
</reference>
<accession>A0A2Z3GXJ6</accession>
<sequence length="143" mass="15481">MWYLAELLFAEPPRPDRADYRCEASNVVFDATDATEAYRKAVAWGLAYAAEPPAGMRLVGVSHLTTIGRELGDGTEVCGRFFQATGVWAADGGLVPPPGQLRAIQWERGQDVPIGELLSPDQITQLRQVWARAAADAAPDPTT</sequence>
<dbReference type="KEGG" id="gog:C1280_03845"/>
<keyword evidence="2" id="KW-1185">Reference proteome</keyword>
<evidence type="ECO:0000313" key="1">
    <source>
        <dbReference type="EMBL" id="AWM36227.1"/>
    </source>
</evidence>
<organism evidence="1 2">
    <name type="scientific">Gemmata obscuriglobus</name>
    <dbReference type="NCBI Taxonomy" id="114"/>
    <lineage>
        <taxon>Bacteria</taxon>
        <taxon>Pseudomonadati</taxon>
        <taxon>Planctomycetota</taxon>
        <taxon>Planctomycetia</taxon>
        <taxon>Gemmatales</taxon>
        <taxon>Gemmataceae</taxon>
        <taxon>Gemmata</taxon>
    </lineage>
</organism>
<proteinExistence type="predicted"/>
<dbReference type="EMBL" id="CP025958">
    <property type="protein sequence ID" value="AWM36227.1"/>
    <property type="molecule type" value="Genomic_DNA"/>
</dbReference>
<dbReference type="RefSeq" id="WP_010040412.1">
    <property type="nucleotide sequence ID" value="NZ_CP025958.1"/>
</dbReference>